<feature type="region of interest" description="Disordered" evidence="1">
    <location>
        <begin position="31"/>
        <end position="51"/>
    </location>
</feature>
<dbReference type="EMBL" id="NCVQ01000002">
    <property type="protein sequence ID" value="PWZ44820.1"/>
    <property type="molecule type" value="Genomic_DNA"/>
</dbReference>
<accession>A0A3L6G8T0</accession>
<reference evidence="2 3" key="1">
    <citation type="journal article" date="2018" name="Nat. Genet.">
        <title>Extensive intraspecific gene order and gene structural variations between Mo17 and other maize genomes.</title>
        <authorList>
            <person name="Sun S."/>
            <person name="Zhou Y."/>
            <person name="Chen J."/>
            <person name="Shi J."/>
            <person name="Zhao H."/>
            <person name="Zhao H."/>
            <person name="Song W."/>
            <person name="Zhang M."/>
            <person name="Cui Y."/>
            <person name="Dong X."/>
            <person name="Liu H."/>
            <person name="Ma X."/>
            <person name="Jiao Y."/>
            <person name="Wang B."/>
            <person name="Wei X."/>
            <person name="Stein J.C."/>
            <person name="Glaubitz J.C."/>
            <person name="Lu F."/>
            <person name="Yu G."/>
            <person name="Liang C."/>
            <person name="Fengler K."/>
            <person name="Li B."/>
            <person name="Rafalski A."/>
            <person name="Schnable P.S."/>
            <person name="Ware D.H."/>
            <person name="Buckler E.S."/>
            <person name="Lai J."/>
        </authorList>
    </citation>
    <scope>NUCLEOTIDE SEQUENCE [LARGE SCALE GENOMIC DNA]</scope>
    <source>
        <strain evidence="3">cv. Missouri 17</strain>
        <tissue evidence="2">Seedling</tissue>
    </source>
</reference>
<sequence>MWSVLVRSTLFYAELHFTLMFLDHARTDLKRPSHIPKKKSSGYSLRSVTAT</sequence>
<evidence type="ECO:0000313" key="3">
    <source>
        <dbReference type="Proteomes" id="UP000251960"/>
    </source>
</evidence>
<organism evidence="2 3">
    <name type="scientific">Zea mays</name>
    <name type="common">Maize</name>
    <dbReference type="NCBI Taxonomy" id="4577"/>
    <lineage>
        <taxon>Eukaryota</taxon>
        <taxon>Viridiplantae</taxon>
        <taxon>Streptophyta</taxon>
        <taxon>Embryophyta</taxon>
        <taxon>Tracheophyta</taxon>
        <taxon>Spermatophyta</taxon>
        <taxon>Magnoliopsida</taxon>
        <taxon>Liliopsida</taxon>
        <taxon>Poales</taxon>
        <taxon>Poaceae</taxon>
        <taxon>PACMAD clade</taxon>
        <taxon>Panicoideae</taxon>
        <taxon>Andropogonodae</taxon>
        <taxon>Andropogoneae</taxon>
        <taxon>Tripsacinae</taxon>
        <taxon>Zea</taxon>
    </lineage>
</organism>
<gene>
    <name evidence="2" type="ORF">Zm00014a_018395</name>
</gene>
<protein>
    <submittedName>
        <fullName evidence="2">Uncharacterized protein</fullName>
    </submittedName>
</protein>
<dbReference type="AlphaFoldDB" id="A0A3L6G8T0"/>
<evidence type="ECO:0000313" key="2">
    <source>
        <dbReference type="EMBL" id="PWZ44820.1"/>
    </source>
</evidence>
<evidence type="ECO:0000256" key="1">
    <source>
        <dbReference type="SAM" id="MobiDB-lite"/>
    </source>
</evidence>
<name>A0A3L6G8T0_MAIZE</name>
<dbReference type="Proteomes" id="UP000251960">
    <property type="component" value="Chromosome 10"/>
</dbReference>
<comment type="caution">
    <text evidence="2">The sequence shown here is derived from an EMBL/GenBank/DDBJ whole genome shotgun (WGS) entry which is preliminary data.</text>
</comment>
<feature type="compositionally biased region" description="Polar residues" evidence="1">
    <location>
        <begin position="41"/>
        <end position="51"/>
    </location>
</feature>
<proteinExistence type="predicted"/>